<evidence type="ECO:0000313" key="7">
    <source>
        <dbReference type="Proteomes" id="UP000309594"/>
    </source>
</evidence>
<evidence type="ECO:0000313" key="6">
    <source>
        <dbReference type="EMBL" id="TKC62396.1"/>
    </source>
</evidence>
<protein>
    <submittedName>
        <fullName evidence="6">Type 1 glutamine amidotransferase domain-containing protein</fullName>
    </submittedName>
</protein>
<keyword evidence="2" id="KW-0456">Lyase</keyword>
<dbReference type="GO" id="GO:0019243">
    <property type="term" value="P:methylglyoxal catabolic process to D-lactate via S-lactoyl-glutathione"/>
    <property type="evidence" value="ECO:0007669"/>
    <property type="project" value="TreeGrafter"/>
</dbReference>
<sequence>MNKLINTLCCLICFIAFTSCVSQRSKQQTISLQTEKQVVKKKILFVVTSHGIKGNTGKKTGYYLGEVSHPWEVLVEAGYEIDFVSPKGGNPPVDAFDLTDSVNKKFWEDAYYHKKISNSLKPVDVKPQDYAAIYFAGGHGAMWDLPNDTTIAGIVAKVYEQDGVVAGVCHGPAGLLNIRLGNGKYLIEGKKVNGFSNQEEEIVKLTAVVPFLLEDKLKERGGIYEKTEPFQSHVVVDGRLITGQNPQSAKAVGEAILLQLKSKNR</sequence>
<dbReference type="GO" id="GO:0016740">
    <property type="term" value="F:transferase activity"/>
    <property type="evidence" value="ECO:0007669"/>
    <property type="project" value="UniProtKB-KW"/>
</dbReference>
<evidence type="ECO:0000259" key="5">
    <source>
        <dbReference type="Pfam" id="PF01965"/>
    </source>
</evidence>
<dbReference type="AlphaFoldDB" id="A0A4V5PCZ3"/>
<dbReference type="EMBL" id="SWDX01000003">
    <property type="protein sequence ID" value="TKC62396.1"/>
    <property type="molecule type" value="Genomic_DNA"/>
</dbReference>
<keyword evidence="1" id="KW-0346">Stress response</keyword>
<keyword evidence="4" id="KW-0732">Signal</keyword>
<dbReference type="GO" id="GO:0005737">
    <property type="term" value="C:cytoplasm"/>
    <property type="evidence" value="ECO:0007669"/>
    <property type="project" value="TreeGrafter"/>
</dbReference>
<dbReference type="PANTHER" id="PTHR48094:SF11">
    <property type="entry name" value="GLUTATHIONE-INDEPENDENT GLYOXALASE HSP31-RELATED"/>
    <property type="match status" value="1"/>
</dbReference>
<feature type="domain" description="DJ-1/PfpI" evidence="5">
    <location>
        <begin position="66"/>
        <end position="257"/>
    </location>
</feature>
<comment type="similarity">
    <text evidence="3">Belongs to the peptidase C56 family. HSP31-like subfamily.</text>
</comment>
<dbReference type="InterPro" id="IPR029062">
    <property type="entry name" value="Class_I_gatase-like"/>
</dbReference>
<evidence type="ECO:0000256" key="4">
    <source>
        <dbReference type="SAM" id="SignalP"/>
    </source>
</evidence>
<dbReference type="Proteomes" id="UP000309594">
    <property type="component" value="Unassembled WGS sequence"/>
</dbReference>
<feature type="chain" id="PRO_5020213899" evidence="4">
    <location>
        <begin position="19"/>
        <end position="265"/>
    </location>
</feature>
<evidence type="ECO:0000256" key="3">
    <source>
        <dbReference type="ARBA" id="ARBA00038493"/>
    </source>
</evidence>
<dbReference type="PROSITE" id="PS51257">
    <property type="entry name" value="PROKAR_LIPOPROTEIN"/>
    <property type="match status" value="1"/>
</dbReference>
<dbReference type="PANTHER" id="PTHR48094">
    <property type="entry name" value="PROTEIN/NUCLEIC ACID DEGLYCASE DJ-1-RELATED"/>
    <property type="match status" value="1"/>
</dbReference>
<evidence type="ECO:0000256" key="1">
    <source>
        <dbReference type="ARBA" id="ARBA00023016"/>
    </source>
</evidence>
<dbReference type="InterPro" id="IPR050325">
    <property type="entry name" value="Prot/Nucl_acid_deglycase"/>
</dbReference>
<comment type="caution">
    <text evidence="6">The sequence shown here is derived from an EMBL/GenBank/DDBJ whole genome shotgun (WGS) entry which is preliminary data.</text>
</comment>
<keyword evidence="6" id="KW-0808">Transferase</keyword>
<feature type="signal peptide" evidence="4">
    <location>
        <begin position="1"/>
        <end position="18"/>
    </location>
</feature>
<dbReference type="SUPFAM" id="SSF52317">
    <property type="entry name" value="Class I glutamine amidotransferase-like"/>
    <property type="match status" value="1"/>
</dbReference>
<gene>
    <name evidence="6" type="ORF">FBD94_09250</name>
</gene>
<accession>A0A4V5PCZ3</accession>
<reference evidence="6 7" key="1">
    <citation type="submission" date="2019-04" db="EMBL/GenBank/DDBJ databases">
        <title>Pedobacter sp. RP-1-16 sp. nov., isolated from Arctic soil.</title>
        <authorList>
            <person name="Dahal R.H."/>
            <person name="Kim D.-U."/>
        </authorList>
    </citation>
    <scope>NUCLEOTIDE SEQUENCE [LARGE SCALE GENOMIC DNA]</scope>
    <source>
        <strain evidence="6 7">RP-1-16</strain>
    </source>
</reference>
<proteinExistence type="inferred from homology"/>
<dbReference type="RefSeq" id="WP_136879999.1">
    <property type="nucleotide sequence ID" value="NZ_SWDX01000003.1"/>
</dbReference>
<dbReference type="CDD" id="cd03141">
    <property type="entry name" value="GATase1_Hsp31_like"/>
    <property type="match status" value="1"/>
</dbReference>
<keyword evidence="6" id="KW-0315">Glutamine amidotransferase</keyword>
<dbReference type="GO" id="GO:0019172">
    <property type="term" value="F:glyoxalase III activity"/>
    <property type="evidence" value="ECO:0007669"/>
    <property type="project" value="TreeGrafter"/>
</dbReference>
<name>A0A4V5PCZ3_9SPHI</name>
<evidence type="ECO:0000256" key="2">
    <source>
        <dbReference type="ARBA" id="ARBA00023239"/>
    </source>
</evidence>
<organism evidence="6 7">
    <name type="scientific">Pedobacter hiemivivus</name>
    <dbReference type="NCBI Taxonomy" id="2530454"/>
    <lineage>
        <taxon>Bacteria</taxon>
        <taxon>Pseudomonadati</taxon>
        <taxon>Bacteroidota</taxon>
        <taxon>Sphingobacteriia</taxon>
        <taxon>Sphingobacteriales</taxon>
        <taxon>Sphingobacteriaceae</taxon>
        <taxon>Pedobacter</taxon>
    </lineage>
</organism>
<dbReference type="InterPro" id="IPR002818">
    <property type="entry name" value="DJ-1/PfpI"/>
</dbReference>
<dbReference type="Gene3D" id="3.40.50.880">
    <property type="match status" value="1"/>
</dbReference>
<dbReference type="Pfam" id="PF01965">
    <property type="entry name" value="DJ-1_PfpI"/>
    <property type="match status" value="1"/>
</dbReference>